<evidence type="ECO:0000259" key="4">
    <source>
        <dbReference type="Pfam" id="PF03486"/>
    </source>
</evidence>
<evidence type="ECO:0000313" key="7">
    <source>
        <dbReference type="Proteomes" id="UP000584405"/>
    </source>
</evidence>
<dbReference type="InterPro" id="IPR023166">
    <property type="entry name" value="BaiN-like_dom_sf"/>
</dbReference>
<name>A0AAW3RR10_9GAMM</name>
<feature type="domain" description="RsdA/BaiN/AoA(So)-like insert" evidence="5">
    <location>
        <begin position="189"/>
        <end position="340"/>
    </location>
</feature>
<dbReference type="Pfam" id="PF22780">
    <property type="entry name" value="HI0933_like_1st"/>
    <property type="match status" value="1"/>
</dbReference>
<dbReference type="NCBIfam" id="TIGR00275">
    <property type="entry name" value="aminoacetone oxidase family FAD-binding enzyme"/>
    <property type="match status" value="1"/>
</dbReference>
<dbReference type="Gene3D" id="3.50.50.60">
    <property type="entry name" value="FAD/NAD(P)-binding domain"/>
    <property type="match status" value="1"/>
</dbReference>
<dbReference type="PANTHER" id="PTHR42887:SF2">
    <property type="entry name" value="OS12G0638800 PROTEIN"/>
    <property type="match status" value="1"/>
</dbReference>
<dbReference type="Proteomes" id="UP000584405">
    <property type="component" value="Unassembled WGS sequence"/>
</dbReference>
<dbReference type="SUPFAM" id="SSF160996">
    <property type="entry name" value="HI0933 insert domain-like"/>
    <property type="match status" value="1"/>
</dbReference>
<evidence type="ECO:0000259" key="5">
    <source>
        <dbReference type="Pfam" id="PF22780"/>
    </source>
</evidence>
<proteinExistence type="predicted"/>
<reference evidence="6 7" key="1">
    <citation type="submission" date="2020-07" db="EMBL/GenBank/DDBJ databases">
        <title>Updated taxonomy of Pectobacterium genus in the CIRM-CFBP bacterial collection: when new species reveal old endemic population.</title>
        <authorList>
            <person name="Pedron J."/>
            <person name="Barny M.A."/>
            <person name="Portier P."/>
        </authorList>
    </citation>
    <scope>NUCLEOTIDE SEQUENCE [LARGE SCALE GENOMIC DNA]</scope>
    <source>
        <strain evidence="6 7">CFBP5669</strain>
    </source>
</reference>
<dbReference type="InterPro" id="IPR004792">
    <property type="entry name" value="BaiN-like"/>
</dbReference>
<accession>A0AAW3RR10</accession>
<dbReference type="RefSeq" id="WP_119159042.1">
    <property type="nucleotide sequence ID" value="NZ_CAKLHZ010000029.1"/>
</dbReference>
<evidence type="ECO:0000256" key="3">
    <source>
        <dbReference type="ARBA" id="ARBA00022827"/>
    </source>
</evidence>
<evidence type="ECO:0000256" key="1">
    <source>
        <dbReference type="ARBA" id="ARBA00001974"/>
    </source>
</evidence>
<keyword evidence="2" id="KW-0285">Flavoprotein</keyword>
<protein>
    <submittedName>
        <fullName evidence="6">NAD(P)/FAD-dependent oxidoreductase</fullName>
    </submittedName>
</protein>
<dbReference type="Gene3D" id="1.10.8.260">
    <property type="entry name" value="HI0933 insert domain-like"/>
    <property type="match status" value="1"/>
</dbReference>
<organism evidence="6 7">
    <name type="scientific">Pectobacterium versatile</name>
    <dbReference type="NCBI Taxonomy" id="2488639"/>
    <lineage>
        <taxon>Bacteria</taxon>
        <taxon>Pseudomonadati</taxon>
        <taxon>Pseudomonadota</taxon>
        <taxon>Gammaproteobacteria</taxon>
        <taxon>Enterobacterales</taxon>
        <taxon>Pectobacteriaceae</taxon>
        <taxon>Pectobacterium</taxon>
    </lineage>
</organism>
<sequence length="400" mass="43650">MEQFDAVIIGAGAAGMFCAAQAGQRGLRVLLLDNGKKAGRKILMSGGGRCNFTNMYAEPAAYLSHNPHFCKSALARYTQWDFISLVNSHRIAYHEKTLGQLFCDDSAQQIVDMLVTECERANVTLRLRSEVTSVEKSDDLFTVQLSNGTAFQSASLVVACGGLSMPGLGATPFGYQLAAQFGINVLPTRAALVPFTLHKPLLEQLQTLSGVSVPTVVTAENGVTFRENILFTHRGLSGPAILQISSYWQAGEFVTINLLPDRNLTQLINDERTAHPNQSLKNTLAQWLPKRLVECLQALGQLPDVTLKQLNSAQQMQIEQSLQEWRVQPNGTEGYRTAEVTIGGVDTRTLSSKTMEASTVPGLYFIGEVVDVTGWLGGYNFQWAWSSAWACAQSLPSVES</sequence>
<comment type="cofactor">
    <cofactor evidence="1">
        <name>FAD</name>
        <dbReference type="ChEBI" id="CHEBI:57692"/>
    </cofactor>
</comment>
<feature type="domain" description="RsdA/BaiN/AoA(So)-like Rossmann fold-like" evidence="4">
    <location>
        <begin position="5"/>
        <end position="393"/>
    </location>
</feature>
<dbReference type="Gene3D" id="2.40.30.10">
    <property type="entry name" value="Translation factors"/>
    <property type="match status" value="1"/>
</dbReference>
<dbReference type="InterPro" id="IPR057661">
    <property type="entry name" value="RsdA/BaiN/AoA(So)_Rossmann"/>
</dbReference>
<evidence type="ECO:0000256" key="2">
    <source>
        <dbReference type="ARBA" id="ARBA00022630"/>
    </source>
</evidence>
<evidence type="ECO:0000313" key="6">
    <source>
        <dbReference type="EMBL" id="MBA0159797.1"/>
    </source>
</evidence>
<dbReference type="InterPro" id="IPR036188">
    <property type="entry name" value="FAD/NAD-bd_sf"/>
</dbReference>
<comment type="caution">
    <text evidence="6">The sequence shown here is derived from an EMBL/GenBank/DDBJ whole genome shotgun (WGS) entry which is preliminary data.</text>
</comment>
<keyword evidence="3" id="KW-0274">FAD</keyword>
<dbReference type="EMBL" id="JACDRT010000009">
    <property type="protein sequence ID" value="MBA0159797.1"/>
    <property type="molecule type" value="Genomic_DNA"/>
</dbReference>
<dbReference type="InterPro" id="IPR055178">
    <property type="entry name" value="RsdA/BaiN/AoA(So)-like_dom"/>
</dbReference>
<dbReference type="PRINTS" id="PR00411">
    <property type="entry name" value="PNDRDTASEI"/>
</dbReference>
<dbReference type="Pfam" id="PF03486">
    <property type="entry name" value="HI0933_like"/>
    <property type="match status" value="1"/>
</dbReference>
<dbReference type="SUPFAM" id="SSF51905">
    <property type="entry name" value="FAD/NAD(P)-binding domain"/>
    <property type="match status" value="1"/>
</dbReference>
<dbReference type="AlphaFoldDB" id="A0AAW3RR10"/>
<gene>
    <name evidence="6" type="ORF">H0253_13190</name>
</gene>
<dbReference type="PANTHER" id="PTHR42887">
    <property type="entry name" value="OS12G0638800 PROTEIN"/>
    <property type="match status" value="1"/>
</dbReference>